<dbReference type="Proteomes" id="UP001291309">
    <property type="component" value="Unassembled WGS sequence"/>
</dbReference>
<gene>
    <name evidence="2" type="ORF">SYV04_22970</name>
</gene>
<proteinExistence type="predicted"/>
<name>A0ABU5H8U9_9BACT</name>
<accession>A0ABU5H8U9</accession>
<keyword evidence="3" id="KW-1185">Reference proteome</keyword>
<comment type="caution">
    <text evidence="2">The sequence shown here is derived from an EMBL/GenBank/DDBJ whole genome shotgun (WGS) entry which is preliminary data.</text>
</comment>
<dbReference type="RefSeq" id="WP_321547993.1">
    <property type="nucleotide sequence ID" value="NZ_JAXIVS010000007.1"/>
</dbReference>
<evidence type="ECO:0000313" key="2">
    <source>
        <dbReference type="EMBL" id="MDY7229273.1"/>
    </source>
</evidence>
<organism evidence="2 3">
    <name type="scientific">Hyalangium rubrum</name>
    <dbReference type="NCBI Taxonomy" id="3103134"/>
    <lineage>
        <taxon>Bacteria</taxon>
        <taxon>Pseudomonadati</taxon>
        <taxon>Myxococcota</taxon>
        <taxon>Myxococcia</taxon>
        <taxon>Myxococcales</taxon>
        <taxon>Cystobacterineae</taxon>
        <taxon>Archangiaceae</taxon>
        <taxon>Hyalangium</taxon>
    </lineage>
</organism>
<evidence type="ECO:0000313" key="3">
    <source>
        <dbReference type="Proteomes" id="UP001291309"/>
    </source>
</evidence>
<protein>
    <submittedName>
        <fullName evidence="2">Uncharacterized protein</fullName>
    </submittedName>
</protein>
<feature type="region of interest" description="Disordered" evidence="1">
    <location>
        <begin position="34"/>
        <end position="55"/>
    </location>
</feature>
<dbReference type="EMBL" id="JAXIVS010000007">
    <property type="protein sequence ID" value="MDY7229273.1"/>
    <property type="molecule type" value="Genomic_DNA"/>
</dbReference>
<evidence type="ECO:0000256" key="1">
    <source>
        <dbReference type="SAM" id="MobiDB-lite"/>
    </source>
</evidence>
<reference evidence="2 3" key="1">
    <citation type="submission" date="2023-12" db="EMBL/GenBank/DDBJ databases">
        <title>the genome sequence of Hyalangium sp. s54d21.</title>
        <authorList>
            <person name="Zhang X."/>
        </authorList>
    </citation>
    <scope>NUCLEOTIDE SEQUENCE [LARGE SCALE GENOMIC DNA]</scope>
    <source>
        <strain evidence="3">s54d21</strain>
    </source>
</reference>
<sequence>MPADNVTFTAMGARNFLMNYPLVRLGAGTSAPPVLGALPPPPRNKGNAAQGQGSVSGQRRVLYGTLQHDTTNPGQLTATANGQPAALLIGSAPTTLPLFHLPYNNNENHRITLLDKQGVGNVRFFITELVDGCSVYVEGTPHLPTVYHINAISSRVNHFPKGVSEDQKVFFNFQLKSLVMDNRFKTDAAKPKTVANNDPTLIPARKVENQDYMLETKTQRDAFEQTLPALKTANRAPTHVHGQSVDFMEVRSTQGTVFGLRTPGGIWRFYVQQRVLVEYFHRLYAAPATPLQAKVWQGLRKVQPQGPSAPVITPVSLGMQWLIRGVPEFWPGTTVGRQVA</sequence>